<dbReference type="CDD" id="cd11715">
    <property type="entry name" value="THUMP_AdoMetMT"/>
    <property type="match status" value="1"/>
</dbReference>
<evidence type="ECO:0000313" key="7">
    <source>
        <dbReference type="Proteomes" id="UP000192907"/>
    </source>
</evidence>
<dbReference type="SUPFAM" id="SSF53335">
    <property type="entry name" value="S-adenosyl-L-methionine-dependent methyltransferases"/>
    <property type="match status" value="1"/>
</dbReference>
<sequence length="380" mass="43170">MNQIDLALFCAEGLAPFLRKELSLHHRHGTTISPSCVVLRDCPMSEIAYLNHYIRTCESVGLVLFETQLSSLDQLRDQLLEVEFSRFFANDRVFAVKGFRFGDHPFISVDLARATASGMSRSLLRDKIVAKANLRNPDIDFHAWLFQDQYILTLNTTGIFQSESMQLPFQHQAPIQRTIAAALVLESQYFTHKRFFDPMCGGGTVGIEALALEQQLSLDRFRSQDFAYKNHHYATEIPGKPESQWTKPGKMRDESLILADSSRNKVKGAIENLQYFGLKSEFRLYRGNAIKMSYLADDRDIPSIITNPPYGIRVKNPKDVDILYQEFARAAKDRNVQEIVAITPRKRAWIAALEDVGYEISLIQPVDFGGLPTSIMKAKK</sequence>
<dbReference type="GO" id="GO:0005737">
    <property type="term" value="C:cytoplasm"/>
    <property type="evidence" value="ECO:0007669"/>
    <property type="project" value="UniProtKB-SubCell"/>
</dbReference>
<reference evidence="7" key="1">
    <citation type="submission" date="2017-04" db="EMBL/GenBank/DDBJ databases">
        <authorList>
            <person name="Varghese N."/>
            <person name="Submissions S."/>
        </authorList>
    </citation>
    <scope>NUCLEOTIDE SEQUENCE [LARGE SCALE GENOMIC DNA]</scope>
    <source>
        <strain evidence="7">RKEM611</strain>
    </source>
</reference>
<evidence type="ECO:0000256" key="2">
    <source>
        <dbReference type="ARBA" id="ARBA00022603"/>
    </source>
</evidence>
<dbReference type="Pfam" id="PF02926">
    <property type="entry name" value="THUMP"/>
    <property type="match status" value="1"/>
</dbReference>
<evidence type="ECO:0000256" key="4">
    <source>
        <dbReference type="PROSITE-ProRule" id="PRU00529"/>
    </source>
</evidence>
<dbReference type="AlphaFoldDB" id="A0A1Y6B793"/>
<dbReference type="EMBL" id="FWZT01000002">
    <property type="protein sequence ID" value="SME96661.1"/>
    <property type="molecule type" value="Genomic_DNA"/>
</dbReference>
<dbReference type="InterPro" id="IPR004114">
    <property type="entry name" value="THUMP_dom"/>
</dbReference>
<organism evidence="6 7">
    <name type="scientific">Pseudobacteriovorax antillogorgiicola</name>
    <dbReference type="NCBI Taxonomy" id="1513793"/>
    <lineage>
        <taxon>Bacteria</taxon>
        <taxon>Pseudomonadati</taxon>
        <taxon>Bdellovibrionota</taxon>
        <taxon>Oligoflexia</taxon>
        <taxon>Oligoflexales</taxon>
        <taxon>Pseudobacteriovoracaceae</taxon>
        <taxon>Pseudobacteriovorax</taxon>
    </lineage>
</organism>
<dbReference type="STRING" id="1513793.SAMN06296036_102304"/>
<dbReference type="Gene3D" id="3.40.50.150">
    <property type="entry name" value="Vaccinia Virus protein VP39"/>
    <property type="match status" value="1"/>
</dbReference>
<keyword evidence="3" id="KW-0819">tRNA processing</keyword>
<dbReference type="GO" id="GO:0003723">
    <property type="term" value="F:RNA binding"/>
    <property type="evidence" value="ECO:0007669"/>
    <property type="project" value="UniProtKB-UniRule"/>
</dbReference>
<dbReference type="GO" id="GO:0030488">
    <property type="term" value="P:tRNA methylation"/>
    <property type="evidence" value="ECO:0007669"/>
    <property type="project" value="TreeGrafter"/>
</dbReference>
<gene>
    <name evidence="6" type="ORF">SAMN06296036_102304</name>
</gene>
<dbReference type="PANTHER" id="PTHR14911">
    <property type="entry name" value="THUMP DOMAIN-CONTAINING"/>
    <property type="match status" value="1"/>
</dbReference>
<dbReference type="RefSeq" id="WP_132315170.1">
    <property type="nucleotide sequence ID" value="NZ_FWZT01000002.1"/>
</dbReference>
<evidence type="ECO:0000313" key="6">
    <source>
        <dbReference type="EMBL" id="SME96661.1"/>
    </source>
</evidence>
<evidence type="ECO:0000259" key="5">
    <source>
        <dbReference type="PROSITE" id="PS51165"/>
    </source>
</evidence>
<comment type="subcellular location">
    <subcellularLocation>
        <location evidence="1">Cytoplasm</location>
    </subcellularLocation>
</comment>
<evidence type="ECO:0000256" key="3">
    <source>
        <dbReference type="ARBA" id="ARBA00022694"/>
    </source>
</evidence>
<dbReference type="InterPro" id="IPR000241">
    <property type="entry name" value="RlmKL-like_Mtase"/>
</dbReference>
<name>A0A1Y6B793_9BACT</name>
<dbReference type="PANTHER" id="PTHR14911:SF13">
    <property type="entry name" value="TRNA (GUANINE(6)-N2)-METHYLTRANSFERASE THUMP3"/>
    <property type="match status" value="1"/>
</dbReference>
<dbReference type="PROSITE" id="PS00092">
    <property type="entry name" value="N6_MTASE"/>
    <property type="match status" value="1"/>
</dbReference>
<proteinExistence type="predicted"/>
<dbReference type="Pfam" id="PF01170">
    <property type="entry name" value="UPF0020"/>
    <property type="match status" value="1"/>
</dbReference>
<keyword evidence="2 6" id="KW-0489">Methyltransferase</keyword>
<evidence type="ECO:0000256" key="1">
    <source>
        <dbReference type="ARBA" id="ARBA00004496"/>
    </source>
</evidence>
<dbReference type="InterPro" id="IPR029063">
    <property type="entry name" value="SAM-dependent_MTases_sf"/>
</dbReference>
<accession>A0A1Y6B793</accession>
<feature type="domain" description="THUMP" evidence="5">
    <location>
        <begin position="46"/>
        <end position="156"/>
    </location>
</feature>
<keyword evidence="4" id="KW-0694">RNA-binding</keyword>
<keyword evidence="2 6" id="KW-0808">Transferase</keyword>
<dbReference type="OrthoDB" id="5288439at2"/>
<protein>
    <submittedName>
        <fullName evidence="6">Putative N6-adenine-specific DNA methylase</fullName>
    </submittedName>
</protein>
<dbReference type="SUPFAM" id="SSF143437">
    <property type="entry name" value="THUMP domain-like"/>
    <property type="match status" value="1"/>
</dbReference>
<dbReference type="PROSITE" id="PS51165">
    <property type="entry name" value="THUMP"/>
    <property type="match status" value="1"/>
</dbReference>
<dbReference type="SMART" id="SM00981">
    <property type="entry name" value="THUMP"/>
    <property type="match status" value="1"/>
</dbReference>
<dbReference type="GO" id="GO:0016423">
    <property type="term" value="F:tRNA (guanine) methyltransferase activity"/>
    <property type="evidence" value="ECO:0007669"/>
    <property type="project" value="TreeGrafter"/>
</dbReference>
<keyword evidence="7" id="KW-1185">Reference proteome</keyword>
<dbReference type="Gene3D" id="3.30.2130.30">
    <property type="match status" value="1"/>
</dbReference>
<dbReference type="Proteomes" id="UP000192907">
    <property type="component" value="Unassembled WGS sequence"/>
</dbReference>
<dbReference type="InterPro" id="IPR002052">
    <property type="entry name" value="DNA_methylase_N6_adenine_CS"/>
</dbReference>